<evidence type="ECO:0000313" key="7">
    <source>
        <dbReference type="EMBL" id="RMZ71981.1"/>
    </source>
</evidence>
<evidence type="ECO:0000256" key="3">
    <source>
        <dbReference type="ARBA" id="ARBA00022989"/>
    </source>
</evidence>
<dbReference type="InterPro" id="IPR036259">
    <property type="entry name" value="MFS_trans_sf"/>
</dbReference>
<evidence type="ECO:0000256" key="1">
    <source>
        <dbReference type="ARBA" id="ARBA00004141"/>
    </source>
</evidence>
<dbReference type="Proteomes" id="UP000265663">
    <property type="component" value="Unassembled WGS sequence"/>
</dbReference>
<reference evidence="7 8" key="1">
    <citation type="journal article" date="2014" name="PLoS ONE">
        <title>De novo Genome Assembly of the Fungal Plant Pathogen Pyrenophora semeniperda.</title>
        <authorList>
            <person name="Soliai M.M."/>
            <person name="Meyer S.E."/>
            <person name="Udall J.A."/>
            <person name="Elzinga D.E."/>
            <person name="Hermansen R.A."/>
            <person name="Bodily P.M."/>
            <person name="Hart A.A."/>
            <person name="Coleman C.E."/>
        </authorList>
    </citation>
    <scope>NUCLEOTIDE SEQUENCE [LARGE SCALE GENOMIC DNA]</scope>
    <source>
        <strain evidence="7 8">CCB06</strain>
        <tissue evidence="7">Mycelium</tissue>
    </source>
</reference>
<evidence type="ECO:0000313" key="8">
    <source>
        <dbReference type="Proteomes" id="UP000265663"/>
    </source>
</evidence>
<evidence type="ECO:0000256" key="4">
    <source>
        <dbReference type="ARBA" id="ARBA00023136"/>
    </source>
</evidence>
<name>A0A3M7MBU4_9PLEO</name>
<feature type="transmembrane region" description="Helical" evidence="6">
    <location>
        <begin position="230"/>
        <end position="251"/>
    </location>
</feature>
<feature type="region of interest" description="Disordered" evidence="5">
    <location>
        <begin position="1"/>
        <end position="34"/>
    </location>
</feature>
<feature type="transmembrane region" description="Helical" evidence="6">
    <location>
        <begin position="346"/>
        <end position="368"/>
    </location>
</feature>
<dbReference type="Pfam" id="PF07690">
    <property type="entry name" value="MFS_1"/>
    <property type="match status" value="1"/>
</dbReference>
<evidence type="ECO:0000256" key="2">
    <source>
        <dbReference type="ARBA" id="ARBA00022692"/>
    </source>
</evidence>
<dbReference type="EMBL" id="KE747829">
    <property type="protein sequence ID" value="RMZ71981.1"/>
    <property type="molecule type" value="Genomic_DNA"/>
</dbReference>
<protein>
    <submittedName>
        <fullName evidence="7">HOL1 (Member of major facilitator superfamily)</fullName>
    </submittedName>
</protein>
<feature type="transmembrane region" description="Helical" evidence="6">
    <location>
        <begin position="457"/>
        <end position="478"/>
    </location>
</feature>
<accession>A0A3M7MBU4</accession>
<feature type="transmembrane region" description="Helical" evidence="6">
    <location>
        <begin position="73"/>
        <end position="99"/>
    </location>
</feature>
<dbReference type="OrthoDB" id="268400at2759"/>
<keyword evidence="8" id="KW-1185">Reference proteome</keyword>
<dbReference type="AlphaFoldDB" id="A0A3M7MBU4"/>
<dbReference type="GO" id="GO:0005886">
    <property type="term" value="C:plasma membrane"/>
    <property type="evidence" value="ECO:0007669"/>
    <property type="project" value="TreeGrafter"/>
</dbReference>
<proteinExistence type="predicted"/>
<evidence type="ECO:0000256" key="5">
    <source>
        <dbReference type="SAM" id="MobiDB-lite"/>
    </source>
</evidence>
<feature type="transmembrane region" description="Helical" evidence="6">
    <location>
        <begin position="519"/>
        <end position="541"/>
    </location>
</feature>
<feature type="transmembrane region" description="Helical" evidence="6">
    <location>
        <begin position="490"/>
        <end position="513"/>
    </location>
</feature>
<gene>
    <name evidence="7" type="ORF">GMOD_00006967</name>
</gene>
<dbReference type="GO" id="GO:0022857">
    <property type="term" value="F:transmembrane transporter activity"/>
    <property type="evidence" value="ECO:0007669"/>
    <property type="project" value="InterPro"/>
</dbReference>
<feature type="transmembrane region" description="Helical" evidence="6">
    <location>
        <begin position="388"/>
        <end position="413"/>
    </location>
</feature>
<feature type="compositionally biased region" description="Polar residues" evidence="5">
    <location>
        <begin position="1"/>
        <end position="12"/>
    </location>
</feature>
<dbReference type="PANTHER" id="PTHR23502:SF139">
    <property type="entry name" value="MAJOR FACILITATOR SUPERFAMILY (MFS) PROFILE DOMAIN-CONTAINING PROTEIN-RELATED"/>
    <property type="match status" value="1"/>
</dbReference>
<dbReference type="InterPro" id="IPR011701">
    <property type="entry name" value="MFS"/>
</dbReference>
<evidence type="ECO:0000256" key="6">
    <source>
        <dbReference type="SAM" id="Phobius"/>
    </source>
</evidence>
<keyword evidence="3 6" id="KW-1133">Transmembrane helix</keyword>
<dbReference type="Gene3D" id="1.20.1250.20">
    <property type="entry name" value="MFS general substrate transporter like domains"/>
    <property type="match status" value="1"/>
</dbReference>
<keyword evidence="4 6" id="KW-0472">Membrane</keyword>
<dbReference type="PANTHER" id="PTHR23502">
    <property type="entry name" value="MAJOR FACILITATOR SUPERFAMILY"/>
    <property type="match status" value="1"/>
</dbReference>
<feature type="transmembrane region" description="Helical" evidence="6">
    <location>
        <begin position="142"/>
        <end position="161"/>
    </location>
</feature>
<keyword evidence="2 6" id="KW-0812">Transmembrane</keyword>
<dbReference type="SUPFAM" id="SSF103473">
    <property type="entry name" value="MFS general substrate transporter"/>
    <property type="match status" value="1"/>
</dbReference>
<sequence>MSSTPEKPTPSINHVEDLKALPQQQPSSSSKNNHHITGNALLVSNDGAVRRIPVPSSDPNDPLNFSPWEKNGIIFCCCWFSIMGLSIASGLGAILSVFFELYGKQGYSAEEVVLLITMPTLCIGLGNYIILPLGLAYGRRPVFLSAMVILLGATIGAALQNTYNGHLAARIIQGLATGASESLLPLMLTEMTFLHERGRVFGLYWMVQNALSSGVNLASSYINEDLGWRWYYWVFVILLAVGVGVAFFGGLETQFTREAASLDGTVVFTDEFGVTSVVPDGEAQAFLAREVKREGLDEQPGTNDTATVPRKRYVQKLKPWSPIQKHPLRIIALTYKHMLQSLSSPGILYAILTSSVTLGCAVAMSLTYNQVLMVNYHWSPQSVGLINIGGMLGSLMGMLYCTYLGDPFVLFLARRNRGIHKPEHHLVTLIPPALVGFAMLILYGCTAQLGPSWWAPYMAWSLFQYSFTAVLIVSTCFAAEAGAEHPGPALVVVVGTKNVVSFGVTYGVTPMVAEHGFKWAYGVLSGVFAGVFLLGVPVYWLNQRWRAGRRGKIE</sequence>
<feature type="transmembrane region" description="Helical" evidence="6">
    <location>
        <begin position="111"/>
        <end position="130"/>
    </location>
</feature>
<comment type="subcellular location">
    <subcellularLocation>
        <location evidence="1">Membrane</location>
        <topology evidence="1">Multi-pass membrane protein</topology>
    </subcellularLocation>
</comment>
<organism evidence="7 8">
    <name type="scientific">Pyrenophora seminiperda CCB06</name>
    <dbReference type="NCBI Taxonomy" id="1302712"/>
    <lineage>
        <taxon>Eukaryota</taxon>
        <taxon>Fungi</taxon>
        <taxon>Dikarya</taxon>
        <taxon>Ascomycota</taxon>
        <taxon>Pezizomycotina</taxon>
        <taxon>Dothideomycetes</taxon>
        <taxon>Pleosporomycetidae</taxon>
        <taxon>Pleosporales</taxon>
        <taxon>Pleosporineae</taxon>
        <taxon>Pleosporaceae</taxon>
        <taxon>Pyrenophora</taxon>
    </lineage>
</organism>
<feature type="transmembrane region" description="Helical" evidence="6">
    <location>
        <begin position="425"/>
        <end position="445"/>
    </location>
</feature>